<reference evidence="3" key="1">
    <citation type="submission" date="2023-03" db="EMBL/GenBank/DDBJ databases">
        <title>Massive genome expansion in bonnet fungi (Mycena s.s.) driven by repeated elements and novel gene families across ecological guilds.</title>
        <authorList>
            <consortium name="Lawrence Berkeley National Laboratory"/>
            <person name="Harder C.B."/>
            <person name="Miyauchi S."/>
            <person name="Viragh M."/>
            <person name="Kuo A."/>
            <person name="Thoen E."/>
            <person name="Andreopoulos B."/>
            <person name="Lu D."/>
            <person name="Skrede I."/>
            <person name="Drula E."/>
            <person name="Henrissat B."/>
            <person name="Morin E."/>
            <person name="Kohler A."/>
            <person name="Barry K."/>
            <person name="LaButti K."/>
            <person name="Morin E."/>
            <person name="Salamov A."/>
            <person name="Lipzen A."/>
            <person name="Mereny Z."/>
            <person name="Hegedus B."/>
            <person name="Baldrian P."/>
            <person name="Stursova M."/>
            <person name="Weitz H."/>
            <person name="Taylor A."/>
            <person name="Grigoriev I.V."/>
            <person name="Nagy L.G."/>
            <person name="Martin F."/>
            <person name="Kauserud H."/>
        </authorList>
    </citation>
    <scope>NUCLEOTIDE SEQUENCE</scope>
    <source>
        <strain evidence="3">9144</strain>
    </source>
</reference>
<keyword evidence="4" id="KW-1185">Reference proteome</keyword>
<evidence type="ECO:0000313" key="3">
    <source>
        <dbReference type="EMBL" id="KAJ7229809.1"/>
    </source>
</evidence>
<keyword evidence="2" id="KW-0732">Signal</keyword>
<sequence length="666" mass="74112">MAPGRRPAIVLSIGLTLAMASNSSDDSDVENDDGSDYNSDSPGFTAENRYIPVSRHPVDSADVIAWDDELPGGGVLISVYTPRRTRQWIAARSQDNLITRLRAHGFSGPLPYQLSPGQEALVLFGQRKPGVHELLRNLATASGFPVLIQPPEEDPLIVNAGPKALEAAQTGGGEPSQTASVHRTFGPSTTTSQQKKKKVVWNPKEHTANIEVGLKDEVGHVEPVRLYMKFKFLRDDQAKAPRDCVASINVRLQLNENFYLLDRSYSNMGFVVHRPNSISKCSLFIPPEYRKPQYTSKRTKEQNQSTTQGASLNASSQPSATLKLDKTRGSKTAEEQMDQNPGAEWNKHETPLLQKDFRSWDITWYPERDRPPDTLHEVMFSVDLELDLKPSSATHKSGIPNDIGCVLRNQVMVWLGAPGGYKDWQDSDDDVRSQSRHGVMLVVSTYIPNAFTDDVLELDESIQLDLRGDADKITRLLTSPPDAQDGKDGNNYLAVARLTGVEDDDGNRRLSLFKKVFSKFRRPQPAMPKLLELPLYEVIIPGERLAREWMSPLWPSMDKELRQPELPGGATHCRMIAWNRKRADVQNIYTDLPVSATPSTQPGASASTVQSISQGAESPGIGRSVDTHITTPADLNFAGWRSTEEEEVKAQEKEKLVWSHQPVQFH</sequence>
<organism evidence="3 4">
    <name type="scientific">Mycena pura</name>
    <dbReference type="NCBI Taxonomy" id="153505"/>
    <lineage>
        <taxon>Eukaryota</taxon>
        <taxon>Fungi</taxon>
        <taxon>Dikarya</taxon>
        <taxon>Basidiomycota</taxon>
        <taxon>Agaricomycotina</taxon>
        <taxon>Agaricomycetes</taxon>
        <taxon>Agaricomycetidae</taxon>
        <taxon>Agaricales</taxon>
        <taxon>Marasmiineae</taxon>
        <taxon>Mycenaceae</taxon>
        <taxon>Mycena</taxon>
    </lineage>
</organism>
<evidence type="ECO:0000256" key="2">
    <source>
        <dbReference type="SAM" id="SignalP"/>
    </source>
</evidence>
<feature type="signal peptide" evidence="2">
    <location>
        <begin position="1"/>
        <end position="20"/>
    </location>
</feature>
<dbReference type="EMBL" id="JARJCW010000001">
    <property type="protein sequence ID" value="KAJ7229809.1"/>
    <property type="molecule type" value="Genomic_DNA"/>
</dbReference>
<gene>
    <name evidence="3" type="ORF">GGX14DRAFT_409449</name>
</gene>
<feature type="region of interest" description="Disordered" evidence="1">
    <location>
        <begin position="22"/>
        <end position="48"/>
    </location>
</feature>
<name>A0AAD6YU44_9AGAR</name>
<protein>
    <submittedName>
        <fullName evidence="3">Uncharacterized protein</fullName>
    </submittedName>
</protein>
<feature type="compositionally biased region" description="Polar residues" evidence="1">
    <location>
        <begin position="596"/>
        <end position="616"/>
    </location>
</feature>
<dbReference type="AlphaFoldDB" id="A0AAD6YU44"/>
<evidence type="ECO:0000256" key="1">
    <source>
        <dbReference type="SAM" id="MobiDB-lite"/>
    </source>
</evidence>
<accession>A0AAD6YU44</accession>
<feature type="region of interest" description="Disordered" evidence="1">
    <location>
        <begin position="166"/>
        <end position="200"/>
    </location>
</feature>
<feature type="compositionally biased region" description="Polar residues" evidence="1">
    <location>
        <begin position="302"/>
        <end position="320"/>
    </location>
</feature>
<proteinExistence type="predicted"/>
<comment type="caution">
    <text evidence="3">The sequence shown here is derived from an EMBL/GenBank/DDBJ whole genome shotgun (WGS) entry which is preliminary data.</text>
</comment>
<feature type="compositionally biased region" description="Acidic residues" evidence="1">
    <location>
        <begin position="25"/>
        <end position="35"/>
    </location>
</feature>
<feature type="chain" id="PRO_5042047990" evidence="2">
    <location>
        <begin position="21"/>
        <end position="666"/>
    </location>
</feature>
<dbReference type="Proteomes" id="UP001219525">
    <property type="component" value="Unassembled WGS sequence"/>
</dbReference>
<feature type="compositionally biased region" description="Basic and acidic residues" evidence="1">
    <location>
        <begin position="323"/>
        <end position="334"/>
    </location>
</feature>
<feature type="region of interest" description="Disordered" evidence="1">
    <location>
        <begin position="292"/>
        <end position="348"/>
    </location>
</feature>
<evidence type="ECO:0000313" key="4">
    <source>
        <dbReference type="Proteomes" id="UP001219525"/>
    </source>
</evidence>
<feature type="region of interest" description="Disordered" evidence="1">
    <location>
        <begin position="596"/>
        <end position="627"/>
    </location>
</feature>